<evidence type="ECO:0000259" key="2">
    <source>
        <dbReference type="Pfam" id="PF16170"/>
    </source>
</evidence>
<feature type="region of interest" description="Disordered" evidence="1">
    <location>
        <begin position="61"/>
        <end position="105"/>
    </location>
</feature>
<dbReference type="InterPro" id="IPR032371">
    <property type="entry name" value="DUF4873"/>
</dbReference>
<comment type="caution">
    <text evidence="3">The sequence shown here is derived from an EMBL/GenBank/DDBJ whole genome shotgun (WGS) entry which is preliminary data.</text>
</comment>
<organism evidence="3 4">
    <name type="scientific">Actinophytocola xanthii</name>
    <dbReference type="NCBI Taxonomy" id="1912961"/>
    <lineage>
        <taxon>Bacteria</taxon>
        <taxon>Bacillati</taxon>
        <taxon>Actinomycetota</taxon>
        <taxon>Actinomycetes</taxon>
        <taxon>Pseudonocardiales</taxon>
        <taxon>Pseudonocardiaceae</taxon>
    </lineage>
</organism>
<evidence type="ECO:0000256" key="1">
    <source>
        <dbReference type="SAM" id="MobiDB-lite"/>
    </source>
</evidence>
<keyword evidence="4" id="KW-1185">Reference proteome</keyword>
<dbReference type="Pfam" id="PF16170">
    <property type="entry name" value="DUF4873"/>
    <property type="match status" value="1"/>
</dbReference>
<reference evidence="3 4" key="1">
    <citation type="submission" date="2016-12" db="EMBL/GenBank/DDBJ databases">
        <title>The draft genome sequence of Actinophytocola sp. 11-183.</title>
        <authorList>
            <person name="Wang W."/>
            <person name="Yuan L."/>
        </authorList>
    </citation>
    <scope>NUCLEOTIDE SEQUENCE [LARGE SCALE GENOMIC DNA]</scope>
    <source>
        <strain evidence="3 4">11-183</strain>
    </source>
</reference>
<dbReference type="EMBL" id="MSIE01000061">
    <property type="protein sequence ID" value="OLF12479.1"/>
    <property type="molecule type" value="Genomic_DNA"/>
</dbReference>
<accession>A0A1Q8CDS1</accession>
<dbReference type="AlphaFoldDB" id="A0A1Q8CDS1"/>
<protein>
    <submittedName>
        <fullName evidence="3">DUF4873 domain-containing protein</fullName>
    </submittedName>
</protein>
<name>A0A1Q8CDS1_9PSEU</name>
<dbReference type="STRING" id="1912961.BU204_29305"/>
<dbReference type="Proteomes" id="UP000185596">
    <property type="component" value="Unassembled WGS sequence"/>
</dbReference>
<dbReference type="OrthoDB" id="3683556at2"/>
<evidence type="ECO:0000313" key="3">
    <source>
        <dbReference type="EMBL" id="OLF12479.1"/>
    </source>
</evidence>
<dbReference type="RefSeq" id="WP_075129013.1">
    <property type="nucleotide sequence ID" value="NZ_MSIE01000061.1"/>
</dbReference>
<proteinExistence type="predicted"/>
<evidence type="ECO:0000313" key="4">
    <source>
        <dbReference type="Proteomes" id="UP000185596"/>
    </source>
</evidence>
<feature type="domain" description="DUF4873" evidence="2">
    <location>
        <begin position="5"/>
        <end position="95"/>
    </location>
</feature>
<sequence>MEHDEDGYEGPATLVVGSTELAVEVSLAGHFEPIDGRYHWYGRLRPSEELADLLGSRRGEGQLRTPFGTAEAQLTDPDPWGRYRVTGTSRPPFPVPTTLQEIDRG</sequence>
<gene>
    <name evidence="3" type="ORF">BU204_29305</name>
</gene>